<dbReference type="InterPro" id="IPR051940">
    <property type="entry name" value="Chitin_bind-dev_reg"/>
</dbReference>
<evidence type="ECO:0000256" key="5">
    <source>
        <dbReference type="ARBA" id="ARBA00023180"/>
    </source>
</evidence>
<feature type="domain" description="Chitin-binding type-2" evidence="6">
    <location>
        <begin position="14"/>
        <end position="75"/>
    </location>
</feature>
<dbReference type="PROSITE" id="PS50940">
    <property type="entry name" value="CHIT_BIND_II"/>
    <property type="match status" value="3"/>
</dbReference>
<dbReference type="GO" id="GO:0005576">
    <property type="term" value="C:extracellular region"/>
    <property type="evidence" value="ECO:0007669"/>
    <property type="project" value="InterPro"/>
</dbReference>
<dbReference type="Proteomes" id="UP001381693">
    <property type="component" value="Unassembled WGS sequence"/>
</dbReference>
<dbReference type="PANTHER" id="PTHR23301:SF107">
    <property type="entry name" value="LD20793P"/>
    <property type="match status" value="1"/>
</dbReference>
<keyword evidence="1" id="KW-0147">Chitin-binding</keyword>
<accession>A0AAN8WLN5</accession>
<name>A0AAN8WLN5_HALRR</name>
<evidence type="ECO:0000259" key="6">
    <source>
        <dbReference type="PROSITE" id="PS50940"/>
    </source>
</evidence>
<dbReference type="GO" id="GO:0008061">
    <property type="term" value="F:chitin binding"/>
    <property type="evidence" value="ECO:0007669"/>
    <property type="project" value="UniProtKB-KW"/>
</dbReference>
<dbReference type="SMART" id="SM00494">
    <property type="entry name" value="ChtBD2"/>
    <property type="match status" value="3"/>
</dbReference>
<proteinExistence type="predicted"/>
<dbReference type="Pfam" id="PF01607">
    <property type="entry name" value="CBM_14"/>
    <property type="match status" value="3"/>
</dbReference>
<comment type="caution">
    <text evidence="7">The sequence shown here is derived from an EMBL/GenBank/DDBJ whole genome shotgun (WGS) entry which is preliminary data.</text>
</comment>
<dbReference type="PANTHER" id="PTHR23301">
    <property type="entry name" value="CHITIN BINDING PERITROPHIN-A"/>
    <property type="match status" value="1"/>
</dbReference>
<dbReference type="SUPFAM" id="SSF57625">
    <property type="entry name" value="Invertebrate chitin-binding proteins"/>
    <property type="match status" value="3"/>
</dbReference>
<evidence type="ECO:0000256" key="4">
    <source>
        <dbReference type="ARBA" id="ARBA00023157"/>
    </source>
</evidence>
<evidence type="ECO:0000256" key="1">
    <source>
        <dbReference type="ARBA" id="ARBA00022669"/>
    </source>
</evidence>
<keyword evidence="5" id="KW-0325">Glycoprotein</keyword>
<evidence type="ECO:0000256" key="3">
    <source>
        <dbReference type="ARBA" id="ARBA00022737"/>
    </source>
</evidence>
<keyword evidence="4" id="KW-1015">Disulfide bond</keyword>
<dbReference type="EMBL" id="JAXCGZ010023312">
    <property type="protein sequence ID" value="KAK7014053.1"/>
    <property type="molecule type" value="Genomic_DNA"/>
</dbReference>
<feature type="domain" description="Chitin-binding type-2" evidence="6">
    <location>
        <begin position="86"/>
        <end position="146"/>
    </location>
</feature>
<keyword evidence="2" id="KW-0732">Signal</keyword>
<dbReference type="AlphaFoldDB" id="A0AAN8WLN5"/>
<organism evidence="7 8">
    <name type="scientific">Halocaridina rubra</name>
    <name type="common">Hawaiian red shrimp</name>
    <dbReference type="NCBI Taxonomy" id="373956"/>
    <lineage>
        <taxon>Eukaryota</taxon>
        <taxon>Metazoa</taxon>
        <taxon>Ecdysozoa</taxon>
        <taxon>Arthropoda</taxon>
        <taxon>Crustacea</taxon>
        <taxon>Multicrustacea</taxon>
        <taxon>Malacostraca</taxon>
        <taxon>Eumalacostraca</taxon>
        <taxon>Eucarida</taxon>
        <taxon>Decapoda</taxon>
        <taxon>Pleocyemata</taxon>
        <taxon>Caridea</taxon>
        <taxon>Atyoidea</taxon>
        <taxon>Atyidae</taxon>
        <taxon>Halocaridina</taxon>
    </lineage>
</organism>
<reference evidence="7 8" key="1">
    <citation type="submission" date="2023-11" db="EMBL/GenBank/DDBJ databases">
        <title>Halocaridina rubra genome assembly.</title>
        <authorList>
            <person name="Smith C."/>
        </authorList>
    </citation>
    <scope>NUCLEOTIDE SEQUENCE [LARGE SCALE GENOMIC DNA]</scope>
    <source>
        <strain evidence="7">EP-1</strain>
        <tissue evidence="7">Whole</tissue>
    </source>
</reference>
<feature type="domain" description="Chitin-binding type-2" evidence="6">
    <location>
        <begin position="159"/>
        <end position="222"/>
    </location>
</feature>
<feature type="non-terminal residue" evidence="7">
    <location>
        <position position="1"/>
    </location>
</feature>
<keyword evidence="8" id="KW-1185">Reference proteome</keyword>
<evidence type="ECO:0000256" key="2">
    <source>
        <dbReference type="ARBA" id="ARBA00022729"/>
    </source>
</evidence>
<evidence type="ECO:0000313" key="7">
    <source>
        <dbReference type="EMBL" id="KAK7014053.1"/>
    </source>
</evidence>
<protein>
    <submittedName>
        <fullName evidence="7">Chitin binding</fullName>
    </submittedName>
</protein>
<evidence type="ECO:0000313" key="8">
    <source>
        <dbReference type="Proteomes" id="UP001381693"/>
    </source>
</evidence>
<dbReference type="InterPro" id="IPR036508">
    <property type="entry name" value="Chitin-bd_dom_sf"/>
</dbReference>
<dbReference type="Gene3D" id="2.170.140.10">
    <property type="entry name" value="Chitin binding domain"/>
    <property type="match status" value="3"/>
</dbReference>
<keyword evidence="3" id="KW-0677">Repeat</keyword>
<gene>
    <name evidence="7" type="primary">Cpap3-a1</name>
    <name evidence="7" type="ORF">SK128_017483</name>
</gene>
<sequence>FPQDVQLVTNTKRDFQCPKEFGVYEDDAQCDKYWVCEQGIAKAKLCEDGLVFDIYKADAGHIDPCESPYVVDCGIRLRLQEPTFTSEQCPRKNGIFADPDPTVCNRFYTCINGHATPTDCSAGLHFDETTGNCAWPESSGRTNCSSSSKTCVGDFCCPDEVVVSADGVTLPHPTFPNLVDCQRFWVCLNGNTPQESSCSLGLVYNENTRLCDYPENVPECTGWYRDHPQFADYYEYEDTPTDLGR</sequence>
<dbReference type="InterPro" id="IPR002557">
    <property type="entry name" value="Chitin-bd_dom"/>
</dbReference>